<sequence>MIFAKPNGLAVLTSIYIHKNSSLLQRPNITAQQLIGLSAAVWFVQFIQSAVLHNILIKPSSMGACADLAGRERLLSGGRRIHQSSILSVCGFMSKHAIRD</sequence>
<organism evidence="1">
    <name type="scientific">Salmonella enterica</name>
    <name type="common">Salmonella choleraesuis</name>
    <dbReference type="NCBI Taxonomy" id="28901"/>
    <lineage>
        <taxon>Bacteria</taxon>
        <taxon>Pseudomonadati</taxon>
        <taxon>Pseudomonadota</taxon>
        <taxon>Gammaproteobacteria</taxon>
        <taxon>Enterobacterales</taxon>
        <taxon>Enterobacteriaceae</taxon>
        <taxon>Salmonella</taxon>
    </lineage>
</organism>
<accession>A0A744B0L0</accession>
<reference evidence="1" key="2">
    <citation type="submission" date="2020-02" db="EMBL/GenBank/DDBJ databases">
        <authorList>
            <consortium name="NCBI Pathogen Detection Project"/>
        </authorList>
    </citation>
    <scope>NUCLEOTIDE SEQUENCE</scope>
    <source>
        <strain evidence="1">MA.CK_97/00003277</strain>
    </source>
</reference>
<reference evidence="1" key="1">
    <citation type="journal article" date="2018" name="Genome Biol.">
        <title>SKESA: strategic k-mer extension for scrupulous assemblies.</title>
        <authorList>
            <person name="Souvorov A."/>
            <person name="Agarwala R."/>
            <person name="Lipman D.J."/>
        </authorList>
    </citation>
    <scope>NUCLEOTIDE SEQUENCE</scope>
    <source>
        <strain evidence="1">MA.CK_97/00003277</strain>
    </source>
</reference>
<dbReference type="EMBL" id="DAAUNS010000015">
    <property type="protein sequence ID" value="HAF2324781.1"/>
    <property type="molecule type" value="Genomic_DNA"/>
</dbReference>
<evidence type="ECO:0000313" key="1">
    <source>
        <dbReference type="EMBL" id="HAF2324781.1"/>
    </source>
</evidence>
<gene>
    <name evidence="1" type="ORF">G9B55_003891</name>
</gene>
<dbReference type="AlphaFoldDB" id="A0A744B0L0"/>
<protein>
    <submittedName>
        <fullName evidence="1">Uncharacterized protein</fullName>
    </submittedName>
</protein>
<comment type="caution">
    <text evidence="1">The sequence shown here is derived from an EMBL/GenBank/DDBJ whole genome shotgun (WGS) entry which is preliminary data.</text>
</comment>
<name>A0A744B0L0_SALER</name>
<proteinExistence type="predicted"/>